<comment type="function">
    <text evidence="4">This protein is one of the early assembly proteins of the 50S ribosomal subunit, although it is not seen to bind rRNA by itself. It is important during the early stages of 50S assembly.</text>
</comment>
<proteinExistence type="inferred from homology"/>
<comment type="subunit">
    <text evidence="4">Part of the 50S ribosomal subunit.</text>
</comment>
<dbReference type="GO" id="GO:0017148">
    <property type="term" value="P:negative regulation of translation"/>
    <property type="evidence" value="ECO:0007669"/>
    <property type="project" value="TreeGrafter"/>
</dbReference>
<comment type="caution">
    <text evidence="5">The sequence shown here is derived from an EMBL/GenBank/DDBJ whole genome shotgun (WGS) entry which is preliminary data.</text>
</comment>
<sequence>MQKSTMLKKEAAHARRKWYVIDATDLVLGRLSVQVANILRGKNKVDYTPNVDAGDYVIIVNADKVRLTGNKAENENWYNHSHYMGGLRTRSGTEMLNKYSDELIRRSVKGMLPKNRLARQMLSKLFIYKKDAHPHSAQNPISLELKNSK</sequence>
<dbReference type="Pfam" id="PF00572">
    <property type="entry name" value="Ribosomal_L13"/>
    <property type="match status" value="1"/>
</dbReference>
<dbReference type="GO" id="GO:0006412">
    <property type="term" value="P:translation"/>
    <property type="evidence" value="ECO:0007669"/>
    <property type="project" value="UniProtKB-UniRule"/>
</dbReference>
<keyword evidence="3 4" id="KW-0687">Ribonucleoprotein</keyword>
<evidence type="ECO:0000313" key="6">
    <source>
        <dbReference type="Proteomes" id="UP000028537"/>
    </source>
</evidence>
<protein>
    <recommendedName>
        <fullName evidence="4">Large ribosomal subunit protein uL13</fullName>
    </recommendedName>
</protein>
<dbReference type="OrthoDB" id="9801330at2"/>
<dbReference type="HAMAP" id="MF_01366">
    <property type="entry name" value="Ribosomal_uL13"/>
    <property type="match status" value="1"/>
</dbReference>
<evidence type="ECO:0000256" key="3">
    <source>
        <dbReference type="ARBA" id="ARBA00023274"/>
    </source>
</evidence>
<dbReference type="PANTHER" id="PTHR11545:SF2">
    <property type="entry name" value="LARGE RIBOSOMAL SUBUNIT PROTEIN UL13M"/>
    <property type="match status" value="1"/>
</dbReference>
<dbReference type="GO" id="GO:0022625">
    <property type="term" value="C:cytosolic large ribosomal subunit"/>
    <property type="evidence" value="ECO:0007669"/>
    <property type="project" value="TreeGrafter"/>
</dbReference>
<dbReference type="InterPro" id="IPR005823">
    <property type="entry name" value="Ribosomal_uL13_bac-type"/>
</dbReference>
<evidence type="ECO:0000313" key="5">
    <source>
        <dbReference type="EMBL" id="KEZ22941.1"/>
    </source>
</evidence>
<dbReference type="PIRSF" id="PIRSF002181">
    <property type="entry name" value="Ribosomal_L13"/>
    <property type="match status" value="1"/>
</dbReference>
<name>A0A084EY99_9BACT</name>
<organism evidence="5 6">
    <name type="scientific">Ureaplasma diversum NCTC 246</name>
    <dbReference type="NCBI Taxonomy" id="1188241"/>
    <lineage>
        <taxon>Bacteria</taxon>
        <taxon>Bacillati</taxon>
        <taxon>Mycoplasmatota</taxon>
        <taxon>Mycoplasmoidales</taxon>
        <taxon>Mycoplasmoidaceae</taxon>
        <taxon>Ureaplasma</taxon>
    </lineage>
</organism>
<dbReference type="InterPro" id="IPR005822">
    <property type="entry name" value="Ribosomal_uL13"/>
</dbReference>
<dbReference type="CDD" id="cd00392">
    <property type="entry name" value="Ribosomal_L13"/>
    <property type="match status" value="1"/>
</dbReference>
<comment type="similarity">
    <text evidence="1 4">Belongs to the universal ribosomal protein uL13 family.</text>
</comment>
<evidence type="ECO:0000256" key="1">
    <source>
        <dbReference type="ARBA" id="ARBA00006227"/>
    </source>
</evidence>
<dbReference type="RefSeq" id="WP_051749464.1">
    <property type="nucleotide sequence ID" value="NZ_JFDP01000055.1"/>
</dbReference>
<dbReference type="GO" id="GO:0003735">
    <property type="term" value="F:structural constituent of ribosome"/>
    <property type="evidence" value="ECO:0007669"/>
    <property type="project" value="InterPro"/>
</dbReference>
<dbReference type="eggNOG" id="COG0102">
    <property type="taxonomic scope" value="Bacteria"/>
</dbReference>
<dbReference type="EMBL" id="JFDP01000055">
    <property type="protein sequence ID" value="KEZ22941.1"/>
    <property type="molecule type" value="Genomic_DNA"/>
</dbReference>
<keyword evidence="2 4" id="KW-0689">Ribosomal protein</keyword>
<evidence type="ECO:0000256" key="4">
    <source>
        <dbReference type="HAMAP-Rule" id="MF_01366"/>
    </source>
</evidence>
<dbReference type="PANTHER" id="PTHR11545">
    <property type="entry name" value="RIBOSOMAL PROTEIN L13"/>
    <property type="match status" value="1"/>
</dbReference>
<dbReference type="AlphaFoldDB" id="A0A084EY99"/>
<dbReference type="Proteomes" id="UP000028537">
    <property type="component" value="Unassembled WGS sequence"/>
</dbReference>
<reference evidence="5 6" key="1">
    <citation type="submission" date="2014-02" db="EMBL/GenBank/DDBJ databases">
        <title>Genome sequence of Ureaplasma diversum strain 246.</title>
        <authorList>
            <person name="Sirand-Pugnet P."/>
            <person name="Breton M."/>
            <person name="Dordet-Frisoni E."/>
            <person name="Baranowski E."/>
            <person name="Barre A."/>
            <person name="Couture C."/>
            <person name="Dupuy V."/>
            <person name="Gaurivaud P."/>
            <person name="Jacob D."/>
            <person name="Lemaitre C."/>
            <person name="Manso-Silvan L."/>
            <person name="Nikolski M."/>
            <person name="Nouvel L.-X."/>
            <person name="Poumarat F."/>
            <person name="Tardy F."/>
            <person name="Thebault P."/>
            <person name="Theil S."/>
            <person name="Citti C."/>
            <person name="Thiaucourt F."/>
            <person name="Blanchard A."/>
        </authorList>
    </citation>
    <scope>NUCLEOTIDE SEQUENCE [LARGE SCALE GENOMIC DNA]</scope>
    <source>
        <strain evidence="5 6">NCTC 246</strain>
    </source>
</reference>
<accession>A0A084EY99</accession>
<evidence type="ECO:0000256" key="2">
    <source>
        <dbReference type="ARBA" id="ARBA00022980"/>
    </source>
</evidence>
<keyword evidence="6" id="KW-1185">Reference proteome</keyword>
<dbReference type="GO" id="GO:0003729">
    <property type="term" value="F:mRNA binding"/>
    <property type="evidence" value="ECO:0007669"/>
    <property type="project" value="TreeGrafter"/>
</dbReference>
<gene>
    <name evidence="4 5" type="primary">rplM</name>
    <name evidence="5" type="ORF">UDIV_4370</name>
</gene>
<dbReference type="InterPro" id="IPR036899">
    <property type="entry name" value="Ribosomal_uL13_sf"/>
</dbReference>
<dbReference type="SUPFAM" id="SSF52161">
    <property type="entry name" value="Ribosomal protein L13"/>
    <property type="match status" value="1"/>
</dbReference>
<dbReference type="NCBIfam" id="TIGR01066">
    <property type="entry name" value="rplM_bact"/>
    <property type="match status" value="1"/>
</dbReference>
<dbReference type="Gene3D" id="3.90.1180.10">
    <property type="entry name" value="Ribosomal protein L13"/>
    <property type="match status" value="1"/>
</dbReference>